<dbReference type="PANTHER" id="PTHR47074">
    <property type="entry name" value="BNAC02G40300D PROTEIN"/>
    <property type="match status" value="1"/>
</dbReference>
<protein>
    <submittedName>
        <fullName evidence="4">Uncharacterized protein LOC109127621</fullName>
    </submittedName>
</protein>
<dbReference type="Proteomes" id="UP000694864">
    <property type="component" value="Chromosome 11"/>
</dbReference>
<name>A0ABM1QN33_CAMSA</name>
<evidence type="ECO:0000259" key="1">
    <source>
        <dbReference type="Pfam" id="PF13456"/>
    </source>
</evidence>
<evidence type="ECO:0000313" key="3">
    <source>
        <dbReference type="Proteomes" id="UP000694864"/>
    </source>
</evidence>
<sequence length="359" mass="41054">MMFRKQKKDALFDAETQPSLNPIFKACWKVKTAPKIQIFRWKALHGSLVVTERLQTRAIRNFDGCMFCNAEMESINHILFLCPFARQVWALSNIPSPFLGFGNSIFENMYHLFSLKQMGNNIDELKSAFAWILWHLWKTRNSLLFEGFALSSDVVVQKALDVTREWSAVHSQDISHKQTLLPLQEKWYLHAQGEVKCNIGFSWSKRLCLSGASWVIRDHNGKVILHSRGSYSSVVSTFDAKLKSWEWALESMANLHLENVTFCASTMDIIKAMHNPSQWPALIPYISPLIMVAKNKPNWFLFFELTDCNNGALLVAQSVTSDLQISSYVARGAPTWLIGLFDHEQSLLQDCNLMSSNIQ</sequence>
<keyword evidence="3" id="KW-1185">Reference proteome</keyword>
<proteinExistence type="predicted"/>
<evidence type="ECO:0000259" key="2">
    <source>
        <dbReference type="Pfam" id="PF13966"/>
    </source>
</evidence>
<dbReference type="InterPro" id="IPR026960">
    <property type="entry name" value="RVT-Znf"/>
</dbReference>
<organism evidence="3 4">
    <name type="scientific">Camelina sativa</name>
    <name type="common">False flax</name>
    <name type="synonym">Myagrum sativum</name>
    <dbReference type="NCBI Taxonomy" id="90675"/>
    <lineage>
        <taxon>Eukaryota</taxon>
        <taxon>Viridiplantae</taxon>
        <taxon>Streptophyta</taxon>
        <taxon>Embryophyta</taxon>
        <taxon>Tracheophyta</taxon>
        <taxon>Spermatophyta</taxon>
        <taxon>Magnoliopsida</taxon>
        <taxon>eudicotyledons</taxon>
        <taxon>Gunneridae</taxon>
        <taxon>Pentapetalae</taxon>
        <taxon>rosids</taxon>
        <taxon>malvids</taxon>
        <taxon>Brassicales</taxon>
        <taxon>Brassicaceae</taxon>
        <taxon>Camelineae</taxon>
        <taxon>Camelina</taxon>
    </lineage>
</organism>
<accession>A0ABM1QN33</accession>
<gene>
    <name evidence="4" type="primary">LOC109127621</name>
</gene>
<dbReference type="InterPro" id="IPR002156">
    <property type="entry name" value="RNaseH_domain"/>
</dbReference>
<dbReference type="Pfam" id="PF13966">
    <property type="entry name" value="zf-RVT"/>
    <property type="match status" value="1"/>
</dbReference>
<dbReference type="InterPro" id="IPR052929">
    <property type="entry name" value="RNase_H-like_EbsB-rel"/>
</dbReference>
<feature type="domain" description="Reverse transcriptase zinc-binding" evidence="2">
    <location>
        <begin position="20"/>
        <end position="89"/>
    </location>
</feature>
<dbReference type="PANTHER" id="PTHR47074:SF53">
    <property type="entry name" value="REVERSE TRANSCRIPTASE-LIKE PROTEIN"/>
    <property type="match status" value="1"/>
</dbReference>
<dbReference type="GeneID" id="109127621"/>
<evidence type="ECO:0000313" key="4">
    <source>
        <dbReference type="RefSeq" id="XP_019088171.1"/>
    </source>
</evidence>
<feature type="domain" description="RNase H type-1" evidence="1">
    <location>
        <begin position="203"/>
        <end position="278"/>
    </location>
</feature>
<dbReference type="RefSeq" id="XP_019088171.1">
    <property type="nucleotide sequence ID" value="XM_019232626.1"/>
</dbReference>
<reference evidence="4" key="2">
    <citation type="submission" date="2025-08" db="UniProtKB">
        <authorList>
            <consortium name="RefSeq"/>
        </authorList>
    </citation>
    <scope>IDENTIFICATION</scope>
    <source>
        <tissue evidence="4">Leaf</tissue>
    </source>
</reference>
<reference evidence="3" key="1">
    <citation type="journal article" date="2014" name="Nat. Commun.">
        <title>The emerging biofuel crop Camelina sativa retains a highly undifferentiated hexaploid genome structure.</title>
        <authorList>
            <person name="Kagale S."/>
            <person name="Koh C."/>
            <person name="Nixon J."/>
            <person name="Bollina V."/>
            <person name="Clarke W.E."/>
            <person name="Tuteja R."/>
            <person name="Spillane C."/>
            <person name="Robinson S.J."/>
            <person name="Links M.G."/>
            <person name="Clarke C."/>
            <person name="Higgins E.E."/>
            <person name="Huebert T."/>
            <person name="Sharpe A.G."/>
            <person name="Parkin I.A."/>
        </authorList>
    </citation>
    <scope>NUCLEOTIDE SEQUENCE [LARGE SCALE GENOMIC DNA]</scope>
    <source>
        <strain evidence="3">cv. DH55</strain>
    </source>
</reference>
<dbReference type="Pfam" id="PF13456">
    <property type="entry name" value="RVT_3"/>
    <property type="match status" value="1"/>
</dbReference>